<dbReference type="OrthoDB" id="11959at2157"/>
<proteinExistence type="inferred from homology"/>
<dbReference type="SUPFAM" id="SSF56059">
    <property type="entry name" value="Glutathione synthetase ATP-binding domain-like"/>
    <property type="match status" value="1"/>
</dbReference>
<dbReference type="AlphaFoldDB" id="A0A166B0G3"/>
<evidence type="ECO:0000313" key="6">
    <source>
        <dbReference type="Proteomes" id="UP000077245"/>
    </source>
</evidence>
<evidence type="ECO:0000259" key="4">
    <source>
        <dbReference type="PROSITE" id="PS50975"/>
    </source>
</evidence>
<dbReference type="Gene3D" id="3.40.50.20">
    <property type="match status" value="1"/>
</dbReference>
<dbReference type="PANTHER" id="PTHR23132:SF14">
    <property type="entry name" value="ATP-GRASP DOMAIN-CONTAINING PROTEIN"/>
    <property type="match status" value="1"/>
</dbReference>
<evidence type="ECO:0000313" key="5">
    <source>
        <dbReference type="EMBL" id="KZX12706.1"/>
    </source>
</evidence>
<feature type="binding site" evidence="2">
    <location>
        <begin position="152"/>
        <end position="201"/>
    </location>
    <ligand>
        <name>ATP</name>
        <dbReference type="ChEBI" id="CHEBI:30616"/>
    </ligand>
</feature>
<evidence type="ECO:0000256" key="3">
    <source>
        <dbReference type="PROSITE-ProRule" id="PRU00409"/>
    </source>
</evidence>
<reference evidence="5 6" key="1">
    <citation type="submission" date="2016-04" db="EMBL/GenBank/DDBJ databases">
        <title>Genome sequence of Methanobrevibacter curvatus DSM 11111.</title>
        <authorList>
            <person name="Poehlein A."/>
            <person name="Seedorf H."/>
            <person name="Daniel R."/>
        </authorList>
    </citation>
    <scope>NUCLEOTIDE SEQUENCE [LARGE SCALE GENOMIC DNA]</scope>
    <source>
        <strain evidence="5 6">DSM 11111</strain>
    </source>
</reference>
<dbReference type="InterPro" id="IPR005479">
    <property type="entry name" value="CPAse_ATP-bd"/>
</dbReference>
<dbReference type="EMBL" id="LWMV01000163">
    <property type="protein sequence ID" value="KZX12706.1"/>
    <property type="molecule type" value="Genomic_DNA"/>
</dbReference>
<dbReference type="InterPro" id="IPR011761">
    <property type="entry name" value="ATP-grasp"/>
</dbReference>
<comment type="caution">
    <text evidence="5">The sequence shown here is derived from an EMBL/GenBank/DDBJ whole genome shotgun (WGS) entry which is preliminary data.</text>
</comment>
<keyword evidence="2" id="KW-0479">Metal-binding</keyword>
<name>A0A166B0G3_9EURY</name>
<comment type="function">
    <text evidence="2">Catalyzes the synthesis of carbamoyl phosphate from ATP, ammonium and bicarbonate. Proceeds via a three-step mechanism, i.e. the phosphorylation of hydrogencarbonate to carboxyphosphate, a nucleophilic attack of ammonia on carboxyphosphate yielding carbamate, and the phosphorylation of carbamate forming carbamoyl phosphate.</text>
</comment>
<dbReference type="PATRIC" id="fig|49547.3.peg.1028"/>
<gene>
    <name evidence="5" type="primary">ddl</name>
    <name evidence="5" type="ORF">MBCUR_09590</name>
</gene>
<dbReference type="STRING" id="49547.MBCUR_09590"/>
<organism evidence="5 6">
    <name type="scientific">Methanobrevibacter curvatus</name>
    <dbReference type="NCBI Taxonomy" id="49547"/>
    <lineage>
        <taxon>Archaea</taxon>
        <taxon>Methanobacteriati</taxon>
        <taxon>Methanobacteriota</taxon>
        <taxon>Methanomada group</taxon>
        <taxon>Methanobacteria</taxon>
        <taxon>Methanobacteriales</taxon>
        <taxon>Methanobacteriaceae</taxon>
        <taxon>Methanobrevibacter</taxon>
    </lineage>
</organism>
<comment type="cofactor">
    <cofactor evidence="1">
        <name>Mn(2+)</name>
        <dbReference type="ChEBI" id="CHEBI:29035"/>
    </cofactor>
</comment>
<dbReference type="PROSITE" id="PS50975">
    <property type="entry name" value="ATP_GRASP"/>
    <property type="match status" value="1"/>
</dbReference>
<feature type="domain" description="ATP-grasp" evidence="4">
    <location>
        <begin position="111"/>
        <end position="346"/>
    </location>
</feature>
<dbReference type="GO" id="GO:0005524">
    <property type="term" value="F:ATP binding"/>
    <property type="evidence" value="ECO:0007669"/>
    <property type="project" value="UniProtKB-UniRule"/>
</dbReference>
<dbReference type="InterPro" id="IPR043673">
    <property type="entry name" value="CPSase_Archaea"/>
</dbReference>
<keyword evidence="2 3" id="KW-0067">ATP-binding</keyword>
<sequence>MKILFIGARLFDDVSFFLKEKEIYSILTESNPNADNLELADEVHIVSRGMDEPKKIAIENNVDAVVPLIGIDQPLMDVAILKEDLEKNHNIPVICSNRSVIDISSNKFKTKEFFNLNNIKTPKSFIFTNNKTCDFNSTKNKIEFNLNGEILSFNWPIVLKQKEGQGGSNIKIAKNSDDFKRYIEKFNETLVEEFIEGSEISVEVLSFNEEYFPIVPVYKGETSLDGCHPIKRVRSAPFEINSSNNLNNSINLNSINLNNLSNSNSSINSKYLDDLYHSKLNFIMNVSLFIAKNLKSEGTIDIDFIYSKKNNLFYAIEINTRPSGTRYLSYGATGISPLIQLVYMASHNFSIENLNNEKKDYYSLEVPVGNFNGEVLDKSPKKFIKNSWIVHGPKNHERITFSGENKMLVFNLAKKLLKNHDLNLEF</sequence>
<comment type="cofactor">
    <cofactor evidence="2">
        <name>Mg(2+)</name>
        <dbReference type="ChEBI" id="CHEBI:18420"/>
    </cofactor>
    <cofactor evidence="2">
        <name>Mn(2+)</name>
        <dbReference type="ChEBI" id="CHEBI:29035"/>
    </cofactor>
    <text evidence="2">Binds 2 magnesium or manganese ions per subunit.</text>
</comment>
<dbReference type="InterPro" id="IPR013815">
    <property type="entry name" value="ATP_grasp_subdomain_1"/>
</dbReference>
<dbReference type="Gene3D" id="3.30.470.20">
    <property type="entry name" value="ATP-grasp fold, B domain"/>
    <property type="match status" value="2"/>
</dbReference>
<dbReference type="Pfam" id="PF02786">
    <property type="entry name" value="CPSase_L_D2"/>
    <property type="match status" value="1"/>
</dbReference>
<dbReference type="Proteomes" id="UP000077245">
    <property type="component" value="Unassembled WGS sequence"/>
</dbReference>
<dbReference type="EC" id="6.3.4.16" evidence="2"/>
<keyword evidence="2" id="KW-0460">Magnesium</keyword>
<evidence type="ECO:0000256" key="1">
    <source>
        <dbReference type="ARBA" id="ARBA00001936"/>
    </source>
</evidence>
<keyword evidence="2" id="KW-0464">Manganese</keyword>
<keyword evidence="2 3" id="KW-0547">Nucleotide-binding</keyword>
<dbReference type="GO" id="GO:0000287">
    <property type="term" value="F:magnesium ion binding"/>
    <property type="evidence" value="ECO:0007669"/>
    <property type="project" value="UniProtKB-UniRule"/>
</dbReference>
<keyword evidence="2 5" id="KW-0436">Ligase</keyword>
<dbReference type="GO" id="GO:0030145">
    <property type="term" value="F:manganese ion binding"/>
    <property type="evidence" value="ECO:0007669"/>
    <property type="project" value="UniProtKB-UniRule"/>
</dbReference>
<dbReference type="InterPro" id="IPR003806">
    <property type="entry name" value="ATP-grasp_PylC-type"/>
</dbReference>
<dbReference type="Pfam" id="PF02655">
    <property type="entry name" value="ATP-grasp_3"/>
    <property type="match status" value="1"/>
</dbReference>
<keyword evidence="6" id="KW-1185">Reference proteome</keyword>
<accession>A0A166B0G3</accession>
<comment type="catalytic activity">
    <reaction evidence="2">
        <text>hydrogencarbonate + NH4(+) + 2 ATP = carbamoyl phosphate + 2 ADP + phosphate + 2 H(+)</text>
        <dbReference type="Rhea" id="RHEA:18029"/>
        <dbReference type="ChEBI" id="CHEBI:15378"/>
        <dbReference type="ChEBI" id="CHEBI:17544"/>
        <dbReference type="ChEBI" id="CHEBI:28938"/>
        <dbReference type="ChEBI" id="CHEBI:30616"/>
        <dbReference type="ChEBI" id="CHEBI:43474"/>
        <dbReference type="ChEBI" id="CHEBI:58228"/>
        <dbReference type="ChEBI" id="CHEBI:456216"/>
        <dbReference type="EC" id="6.3.4.16"/>
    </reaction>
</comment>
<dbReference type="Gene3D" id="3.30.1490.20">
    <property type="entry name" value="ATP-grasp fold, A domain"/>
    <property type="match status" value="1"/>
</dbReference>
<dbReference type="GO" id="GO:0008716">
    <property type="term" value="F:D-alanine-D-alanine ligase activity"/>
    <property type="evidence" value="ECO:0007669"/>
    <property type="project" value="TreeGrafter"/>
</dbReference>
<comment type="similarity">
    <text evidence="2">Belongs to the small carbamoyl-phosphate synthase family.</text>
</comment>
<evidence type="ECO:0000256" key="2">
    <source>
        <dbReference type="HAMAP-Rule" id="MF_02221"/>
    </source>
</evidence>
<dbReference type="PANTHER" id="PTHR23132">
    <property type="entry name" value="D-ALANINE--D-ALANINE LIGASE"/>
    <property type="match status" value="1"/>
</dbReference>
<protein>
    <recommendedName>
        <fullName evidence="2">Carbamoyl-phosphate synthase</fullName>
        <ecNumber evidence="2">6.3.4.16</ecNumber>
    </recommendedName>
    <alternativeName>
        <fullName evidence="2">Carbamoyl phosphate synthetase</fullName>
        <shortName evidence="2">CPSase</shortName>
    </alternativeName>
</protein>
<dbReference type="GO" id="GO:0004087">
    <property type="term" value="F:carbamoyl-phosphate synthase (ammonia) activity"/>
    <property type="evidence" value="ECO:0007669"/>
    <property type="project" value="UniProtKB-UniRule"/>
</dbReference>
<dbReference type="RefSeq" id="WP_067090897.1">
    <property type="nucleotide sequence ID" value="NZ_LWMV01000163.1"/>
</dbReference>
<dbReference type="HAMAP" id="MF_02221">
    <property type="entry name" value="CPSase"/>
    <property type="match status" value="1"/>
</dbReference>